<dbReference type="Gene3D" id="1.25.40.10">
    <property type="entry name" value="Tetratricopeptide repeat domain"/>
    <property type="match status" value="1"/>
</dbReference>
<sequence length="253" mass="27750">MATAASTPPSEPAVRYSTARVLTSPQAQSFSWEHPIPVSPFWDPLPYPTSACFLNAFASSPAELAALPIDPASTAPNPEKITLLLSLLQAKLAREQQAITTTPLHIANHPLWSAITLGIASLQSQLPDQLAAAEVTIRALADHRIDKANLGPLHMLADHLVKVGKFVEAEETERAVLRWMEAHERLGRDSPQALGARRIIVRAMWGQGRRTEAEEMMREIEGIVEGLGEGSRFGVYQEEERGLFGQLVGELRR</sequence>
<dbReference type="EMBL" id="JAULSR010000009">
    <property type="protein sequence ID" value="KAK0612432.1"/>
    <property type="molecule type" value="Genomic_DNA"/>
</dbReference>
<dbReference type="InterPro" id="IPR011990">
    <property type="entry name" value="TPR-like_helical_dom_sf"/>
</dbReference>
<dbReference type="Proteomes" id="UP001174934">
    <property type="component" value="Unassembled WGS sequence"/>
</dbReference>
<reference evidence="1" key="1">
    <citation type="submission" date="2023-06" db="EMBL/GenBank/DDBJ databases">
        <title>Genome-scale phylogeny and comparative genomics of the fungal order Sordariales.</title>
        <authorList>
            <consortium name="Lawrence Berkeley National Laboratory"/>
            <person name="Hensen N."/>
            <person name="Bonometti L."/>
            <person name="Westerberg I."/>
            <person name="Brannstrom I.O."/>
            <person name="Guillou S."/>
            <person name="Cros-Aarteil S."/>
            <person name="Calhoun S."/>
            <person name="Haridas S."/>
            <person name="Kuo A."/>
            <person name="Mondo S."/>
            <person name="Pangilinan J."/>
            <person name="Riley R."/>
            <person name="LaButti K."/>
            <person name="Andreopoulos B."/>
            <person name="Lipzen A."/>
            <person name="Chen C."/>
            <person name="Yanf M."/>
            <person name="Daum C."/>
            <person name="Ng V."/>
            <person name="Clum A."/>
            <person name="Steindorff A."/>
            <person name="Ohm R."/>
            <person name="Martin F."/>
            <person name="Silar P."/>
            <person name="Natvig D."/>
            <person name="Lalanne C."/>
            <person name="Gautier V."/>
            <person name="Ament-velasquez S.L."/>
            <person name="Kruys A."/>
            <person name="Hutchinson M.I."/>
            <person name="Powell A.J."/>
            <person name="Barry K."/>
            <person name="Miller A.N."/>
            <person name="Grigoriev I.V."/>
            <person name="Debuchy R."/>
            <person name="Gladieux P."/>
            <person name="Thoren M.H."/>
            <person name="Johannesson H."/>
        </authorList>
    </citation>
    <scope>NUCLEOTIDE SEQUENCE</scope>
    <source>
        <strain evidence="1">SMH3391-2</strain>
    </source>
</reference>
<dbReference type="AlphaFoldDB" id="A0AA39WAQ2"/>
<protein>
    <submittedName>
        <fullName evidence="1">Uncharacterized protein</fullName>
    </submittedName>
</protein>
<evidence type="ECO:0000313" key="2">
    <source>
        <dbReference type="Proteomes" id="UP001174934"/>
    </source>
</evidence>
<comment type="caution">
    <text evidence="1">The sequence shown here is derived from an EMBL/GenBank/DDBJ whole genome shotgun (WGS) entry which is preliminary data.</text>
</comment>
<name>A0AA39WAQ2_9PEZI</name>
<evidence type="ECO:0000313" key="1">
    <source>
        <dbReference type="EMBL" id="KAK0612432.1"/>
    </source>
</evidence>
<organism evidence="1 2">
    <name type="scientific">Bombardia bombarda</name>
    <dbReference type="NCBI Taxonomy" id="252184"/>
    <lineage>
        <taxon>Eukaryota</taxon>
        <taxon>Fungi</taxon>
        <taxon>Dikarya</taxon>
        <taxon>Ascomycota</taxon>
        <taxon>Pezizomycotina</taxon>
        <taxon>Sordariomycetes</taxon>
        <taxon>Sordariomycetidae</taxon>
        <taxon>Sordariales</taxon>
        <taxon>Lasiosphaeriaceae</taxon>
        <taxon>Bombardia</taxon>
    </lineage>
</organism>
<gene>
    <name evidence="1" type="ORF">B0T17DRAFT_543665</name>
</gene>
<accession>A0AA39WAQ2</accession>
<keyword evidence="2" id="KW-1185">Reference proteome</keyword>
<proteinExistence type="predicted"/>